<dbReference type="EMBL" id="ML987196">
    <property type="protein sequence ID" value="KAF2248229.1"/>
    <property type="molecule type" value="Genomic_DNA"/>
</dbReference>
<name>A0A6A6IDE0_9PLEO</name>
<protein>
    <submittedName>
        <fullName evidence="2">Uncharacterized protein</fullName>
    </submittedName>
</protein>
<accession>A0A6A6IDE0</accession>
<feature type="region of interest" description="Disordered" evidence="1">
    <location>
        <begin position="280"/>
        <end position="324"/>
    </location>
</feature>
<feature type="compositionally biased region" description="Polar residues" evidence="1">
    <location>
        <begin position="162"/>
        <end position="171"/>
    </location>
</feature>
<organism evidence="2 3">
    <name type="scientific">Trematosphaeria pertusa</name>
    <dbReference type="NCBI Taxonomy" id="390896"/>
    <lineage>
        <taxon>Eukaryota</taxon>
        <taxon>Fungi</taxon>
        <taxon>Dikarya</taxon>
        <taxon>Ascomycota</taxon>
        <taxon>Pezizomycotina</taxon>
        <taxon>Dothideomycetes</taxon>
        <taxon>Pleosporomycetidae</taxon>
        <taxon>Pleosporales</taxon>
        <taxon>Massarineae</taxon>
        <taxon>Trematosphaeriaceae</taxon>
        <taxon>Trematosphaeria</taxon>
    </lineage>
</organism>
<feature type="region of interest" description="Disordered" evidence="1">
    <location>
        <begin position="143"/>
        <end position="172"/>
    </location>
</feature>
<evidence type="ECO:0000313" key="3">
    <source>
        <dbReference type="Proteomes" id="UP000800094"/>
    </source>
</evidence>
<dbReference type="OrthoDB" id="3784117at2759"/>
<dbReference type="GeneID" id="54580210"/>
<reference evidence="2" key="1">
    <citation type="journal article" date="2020" name="Stud. Mycol.">
        <title>101 Dothideomycetes genomes: a test case for predicting lifestyles and emergence of pathogens.</title>
        <authorList>
            <person name="Haridas S."/>
            <person name="Albert R."/>
            <person name="Binder M."/>
            <person name="Bloem J."/>
            <person name="Labutti K."/>
            <person name="Salamov A."/>
            <person name="Andreopoulos B."/>
            <person name="Baker S."/>
            <person name="Barry K."/>
            <person name="Bills G."/>
            <person name="Bluhm B."/>
            <person name="Cannon C."/>
            <person name="Castanera R."/>
            <person name="Culley D."/>
            <person name="Daum C."/>
            <person name="Ezra D."/>
            <person name="Gonzalez J."/>
            <person name="Henrissat B."/>
            <person name="Kuo A."/>
            <person name="Liang C."/>
            <person name="Lipzen A."/>
            <person name="Lutzoni F."/>
            <person name="Magnuson J."/>
            <person name="Mondo S."/>
            <person name="Nolan M."/>
            <person name="Ohm R."/>
            <person name="Pangilinan J."/>
            <person name="Park H.-J."/>
            <person name="Ramirez L."/>
            <person name="Alfaro M."/>
            <person name="Sun H."/>
            <person name="Tritt A."/>
            <person name="Yoshinaga Y."/>
            <person name="Zwiers L.-H."/>
            <person name="Turgeon B."/>
            <person name="Goodwin S."/>
            <person name="Spatafora J."/>
            <person name="Crous P."/>
            <person name="Grigoriev I."/>
        </authorList>
    </citation>
    <scope>NUCLEOTIDE SEQUENCE</scope>
    <source>
        <strain evidence="2">CBS 122368</strain>
    </source>
</reference>
<keyword evidence="3" id="KW-1185">Reference proteome</keyword>
<feature type="region of interest" description="Disordered" evidence="1">
    <location>
        <begin position="223"/>
        <end position="262"/>
    </location>
</feature>
<evidence type="ECO:0000256" key="1">
    <source>
        <dbReference type="SAM" id="MobiDB-lite"/>
    </source>
</evidence>
<dbReference type="Proteomes" id="UP000800094">
    <property type="component" value="Unassembled WGS sequence"/>
</dbReference>
<dbReference type="RefSeq" id="XP_033683233.1">
    <property type="nucleotide sequence ID" value="XM_033826880.1"/>
</dbReference>
<feature type="compositionally biased region" description="Basic and acidic residues" evidence="1">
    <location>
        <begin position="307"/>
        <end position="320"/>
    </location>
</feature>
<sequence length="344" mass="37073">MTSLTGGSLPLHDAVDTLTHALKTQRPFINRGKRPHCCPNTPQSYPPTPTAHHPIEAFLTTSLASKSSPPARASANLSTTRDPSFWIPRRQLYSTMAHYVDKAVQTHIEGLTRDPDARPAALCPPTDTTTPPAETVVQKLQLHTGDPPTISKTDPSPDADDTNMSPSQVFSRKNRPRLVARISLPAFEFDAETPLSPPPTHAVLSPLPAANKLHAGHTPIIPRALSPIQHYKSSGPSTPDQEEGLSGPLTLPPQPGDGAEDTIPLNVLNAELEKLRIEQEMEERQKGPTAVVSDLSPELNRLSTKSSENEGSQRSRKSSDDVVVVDGVILKKPKMNLGAPLGQA</sequence>
<dbReference type="AlphaFoldDB" id="A0A6A6IDE0"/>
<gene>
    <name evidence="2" type="ORF">BU26DRAFT_505962</name>
</gene>
<evidence type="ECO:0000313" key="2">
    <source>
        <dbReference type="EMBL" id="KAF2248229.1"/>
    </source>
</evidence>
<proteinExistence type="predicted"/>